<evidence type="ECO:0000256" key="6">
    <source>
        <dbReference type="ARBA" id="ARBA00023128"/>
    </source>
</evidence>
<comment type="similarity">
    <text evidence="2 9">Belongs to the mitochondrial carrier (TC 2.A.29) family.</text>
</comment>
<dbReference type="InterPro" id="IPR023395">
    <property type="entry name" value="MCP_dom_sf"/>
</dbReference>
<keyword evidence="4 8" id="KW-0812">Transmembrane</keyword>
<evidence type="ECO:0000256" key="3">
    <source>
        <dbReference type="ARBA" id="ARBA00022448"/>
    </source>
</evidence>
<accession>A0A433QZD1</accession>
<organism evidence="10 11">
    <name type="scientific">Jimgerdemannia flammicorona</name>
    <dbReference type="NCBI Taxonomy" id="994334"/>
    <lineage>
        <taxon>Eukaryota</taxon>
        <taxon>Fungi</taxon>
        <taxon>Fungi incertae sedis</taxon>
        <taxon>Mucoromycota</taxon>
        <taxon>Mucoromycotina</taxon>
        <taxon>Endogonomycetes</taxon>
        <taxon>Endogonales</taxon>
        <taxon>Endogonaceae</taxon>
        <taxon>Jimgerdemannia</taxon>
    </lineage>
</organism>
<dbReference type="GO" id="GO:0031966">
    <property type="term" value="C:mitochondrial membrane"/>
    <property type="evidence" value="ECO:0007669"/>
    <property type="project" value="UniProtKB-SubCell"/>
</dbReference>
<evidence type="ECO:0000256" key="9">
    <source>
        <dbReference type="RuleBase" id="RU000488"/>
    </source>
</evidence>
<evidence type="ECO:0000256" key="1">
    <source>
        <dbReference type="ARBA" id="ARBA00004225"/>
    </source>
</evidence>
<dbReference type="AlphaFoldDB" id="A0A433QZD1"/>
<dbReference type="Proteomes" id="UP000274822">
    <property type="component" value="Unassembled WGS sequence"/>
</dbReference>
<keyword evidence="6" id="KW-0496">Mitochondrion</keyword>
<proteinExistence type="inferred from homology"/>
<reference evidence="10 11" key="1">
    <citation type="journal article" date="2018" name="New Phytol.">
        <title>Phylogenomics of Endogonaceae and evolution of mycorrhizas within Mucoromycota.</title>
        <authorList>
            <person name="Chang Y."/>
            <person name="Desiro A."/>
            <person name="Na H."/>
            <person name="Sandor L."/>
            <person name="Lipzen A."/>
            <person name="Clum A."/>
            <person name="Barry K."/>
            <person name="Grigoriev I.V."/>
            <person name="Martin F.M."/>
            <person name="Stajich J.E."/>
            <person name="Smith M.E."/>
            <person name="Bonito G."/>
            <person name="Spatafora J.W."/>
        </authorList>
    </citation>
    <scope>NUCLEOTIDE SEQUENCE [LARGE SCALE GENOMIC DNA]</scope>
    <source>
        <strain evidence="10 11">AD002</strain>
    </source>
</reference>
<comment type="caution">
    <text evidence="10">The sequence shown here is derived from an EMBL/GenBank/DDBJ whole genome shotgun (WGS) entry which is preliminary data.</text>
</comment>
<gene>
    <name evidence="10" type="ORF">BC938DRAFT_475239</name>
</gene>
<protein>
    <submittedName>
        <fullName evidence="10">Mitochondrial carrier domain-containing protein</fullName>
    </submittedName>
</protein>
<evidence type="ECO:0000256" key="5">
    <source>
        <dbReference type="ARBA" id="ARBA00022989"/>
    </source>
</evidence>
<keyword evidence="11" id="KW-1185">Reference proteome</keyword>
<evidence type="ECO:0000256" key="4">
    <source>
        <dbReference type="ARBA" id="ARBA00022692"/>
    </source>
</evidence>
<feature type="repeat" description="Solcar" evidence="8">
    <location>
        <begin position="37"/>
        <end position="132"/>
    </location>
</feature>
<dbReference type="Pfam" id="PF00153">
    <property type="entry name" value="Mito_carr"/>
    <property type="match status" value="1"/>
</dbReference>
<dbReference type="GO" id="GO:0048250">
    <property type="term" value="P:iron import into the mitochondrion"/>
    <property type="evidence" value="ECO:0007669"/>
    <property type="project" value="TreeGrafter"/>
</dbReference>
<dbReference type="Gene3D" id="1.50.40.10">
    <property type="entry name" value="Mitochondrial carrier domain"/>
    <property type="match status" value="1"/>
</dbReference>
<comment type="subcellular location">
    <subcellularLocation>
        <location evidence="1">Mitochondrion membrane</location>
        <topology evidence="1">Multi-pass membrane protein</topology>
    </subcellularLocation>
</comment>
<evidence type="ECO:0000313" key="11">
    <source>
        <dbReference type="Proteomes" id="UP000274822"/>
    </source>
</evidence>
<dbReference type="InterPro" id="IPR018108">
    <property type="entry name" value="MCP_transmembrane"/>
</dbReference>
<evidence type="ECO:0000256" key="8">
    <source>
        <dbReference type="PROSITE-ProRule" id="PRU00282"/>
    </source>
</evidence>
<keyword evidence="3 9" id="KW-0813">Transport</keyword>
<evidence type="ECO:0000313" key="10">
    <source>
        <dbReference type="EMBL" id="RUS35150.1"/>
    </source>
</evidence>
<dbReference type="GO" id="GO:0015093">
    <property type="term" value="F:ferrous iron transmembrane transporter activity"/>
    <property type="evidence" value="ECO:0007669"/>
    <property type="project" value="TreeGrafter"/>
</dbReference>
<evidence type="ECO:0000256" key="7">
    <source>
        <dbReference type="ARBA" id="ARBA00023136"/>
    </source>
</evidence>
<dbReference type="PANTHER" id="PTHR45758:SF4">
    <property type="entry name" value="MITOFERRIN-1"/>
    <property type="match status" value="1"/>
</dbReference>
<dbReference type="SUPFAM" id="SSF103506">
    <property type="entry name" value="Mitochondrial carrier"/>
    <property type="match status" value="1"/>
</dbReference>
<name>A0A433QZD1_9FUNG</name>
<dbReference type="PANTHER" id="PTHR45758">
    <property type="entry name" value="MITOFERRIN-1-RELATED"/>
    <property type="match status" value="1"/>
</dbReference>
<keyword evidence="5" id="KW-1133">Transmembrane helix</keyword>
<evidence type="ECO:0000256" key="2">
    <source>
        <dbReference type="ARBA" id="ARBA00006375"/>
    </source>
</evidence>
<sequence length="171" mass="18138">MSLETRPAIHAELPLLITANLMDAVEDHDYESLGSNSSMLANAIAGALAGIAEHSIMFPVDSIKVPNRRVLTRMQVLNLTRQARYTGIGNAFSRITTTEGARTLWRGVNSVVIGAGPAHALYFATYEHCKEAFGGNVATEGHHLLATGAAGACATIAADALMNPFDGAYRL</sequence>
<dbReference type="PROSITE" id="PS50920">
    <property type="entry name" value="SOLCAR"/>
    <property type="match status" value="1"/>
</dbReference>
<dbReference type="EMBL" id="RBNJ01000201">
    <property type="protein sequence ID" value="RUS35150.1"/>
    <property type="molecule type" value="Genomic_DNA"/>
</dbReference>
<keyword evidence="7 8" id="KW-0472">Membrane</keyword>